<feature type="transmembrane region" description="Helical" evidence="1">
    <location>
        <begin position="207"/>
        <end position="226"/>
    </location>
</feature>
<sequence>MSNNRSRIWELDFLKGVALILMIYFHIIFDLREYYGFNINYSEGINFYIGRFSAILFMLLSGISCSLSKNNLQRGLRLVGLALFITLATTLAGPDYSIKFGILHLLGISIIFYEFIRKLNTNFLALLAGLTIWLGTIFIDSRTELGFLFPIGLINMNFYSADYYPLFPWFGVFLLGAIVGKALYSNKSGYVKFNNNKNIVNKLGQRTLVIYLIHQPLILVVLRVLLNGNE</sequence>
<keyword evidence="1" id="KW-0812">Transmembrane</keyword>
<dbReference type="AlphaFoldDB" id="A0A4R2TXZ1"/>
<dbReference type="RefSeq" id="WP_132847104.1">
    <property type="nucleotide sequence ID" value="NZ_CP058648.1"/>
</dbReference>
<dbReference type="EMBL" id="SLYC01000001">
    <property type="protein sequence ID" value="TCQ07922.1"/>
    <property type="molecule type" value="Genomic_DNA"/>
</dbReference>
<gene>
    <name evidence="3" type="ORF">EDD79_10015</name>
</gene>
<feature type="transmembrane region" description="Helical" evidence="1">
    <location>
        <begin position="98"/>
        <end position="116"/>
    </location>
</feature>
<dbReference type="Pfam" id="PF07786">
    <property type="entry name" value="HGSNAT_cat"/>
    <property type="match status" value="1"/>
</dbReference>
<feature type="transmembrane region" description="Helical" evidence="1">
    <location>
        <begin position="123"/>
        <end position="139"/>
    </location>
</feature>
<dbReference type="OrthoDB" id="9807591at2"/>
<reference evidence="3 4" key="1">
    <citation type="submission" date="2019-03" db="EMBL/GenBank/DDBJ databases">
        <title>Genomic Encyclopedia of Type Strains, Phase IV (KMG-IV): sequencing the most valuable type-strain genomes for metagenomic binning, comparative biology and taxonomic classification.</title>
        <authorList>
            <person name="Goeker M."/>
        </authorList>
    </citation>
    <scope>NUCLEOTIDE SEQUENCE [LARGE SCALE GENOMIC DNA]</scope>
    <source>
        <strain evidence="3 4">DSM 100013</strain>
    </source>
</reference>
<protein>
    <submittedName>
        <fullName evidence="3">Putative membrane protein</fullName>
    </submittedName>
</protein>
<keyword evidence="1" id="KW-0472">Membrane</keyword>
<evidence type="ECO:0000313" key="3">
    <source>
        <dbReference type="EMBL" id="TCQ07922.1"/>
    </source>
</evidence>
<name>A0A4R2TXZ1_9FIRM</name>
<proteinExistence type="predicted"/>
<feature type="domain" description="Heparan-alpha-glucosaminide N-acetyltransferase catalytic" evidence="2">
    <location>
        <begin position="7"/>
        <end position="216"/>
    </location>
</feature>
<dbReference type="Proteomes" id="UP000295504">
    <property type="component" value="Unassembled WGS sequence"/>
</dbReference>
<comment type="caution">
    <text evidence="3">The sequence shown here is derived from an EMBL/GenBank/DDBJ whole genome shotgun (WGS) entry which is preliminary data.</text>
</comment>
<feature type="transmembrane region" description="Helical" evidence="1">
    <location>
        <begin position="166"/>
        <end position="186"/>
    </location>
</feature>
<feature type="transmembrane region" description="Helical" evidence="1">
    <location>
        <begin position="49"/>
        <end position="68"/>
    </location>
</feature>
<dbReference type="InterPro" id="IPR012429">
    <property type="entry name" value="HGSNAT_cat"/>
</dbReference>
<accession>A0A4R2TXZ1</accession>
<feature type="transmembrane region" description="Helical" evidence="1">
    <location>
        <begin position="12"/>
        <end position="29"/>
    </location>
</feature>
<evidence type="ECO:0000313" key="4">
    <source>
        <dbReference type="Proteomes" id="UP000295504"/>
    </source>
</evidence>
<evidence type="ECO:0000256" key="1">
    <source>
        <dbReference type="SAM" id="Phobius"/>
    </source>
</evidence>
<keyword evidence="4" id="KW-1185">Reference proteome</keyword>
<organism evidence="3 4">
    <name type="scientific">Serpentinicella alkaliphila</name>
    <dbReference type="NCBI Taxonomy" id="1734049"/>
    <lineage>
        <taxon>Bacteria</taxon>
        <taxon>Bacillati</taxon>
        <taxon>Bacillota</taxon>
        <taxon>Clostridia</taxon>
        <taxon>Peptostreptococcales</taxon>
        <taxon>Natronincolaceae</taxon>
        <taxon>Serpentinicella</taxon>
    </lineage>
</organism>
<evidence type="ECO:0000259" key="2">
    <source>
        <dbReference type="Pfam" id="PF07786"/>
    </source>
</evidence>
<feature type="transmembrane region" description="Helical" evidence="1">
    <location>
        <begin position="75"/>
        <end position="92"/>
    </location>
</feature>
<keyword evidence="1" id="KW-1133">Transmembrane helix</keyword>